<dbReference type="AlphaFoldDB" id="A0A933MH58"/>
<dbReference type="EMBL" id="JACQXR010000005">
    <property type="protein sequence ID" value="MBI4725702.1"/>
    <property type="molecule type" value="Genomic_DNA"/>
</dbReference>
<evidence type="ECO:0000313" key="3">
    <source>
        <dbReference type="Proteomes" id="UP000736328"/>
    </source>
</evidence>
<gene>
    <name evidence="2" type="ORF">HY768_00495</name>
</gene>
<evidence type="ECO:0000256" key="1">
    <source>
        <dbReference type="SAM" id="Coils"/>
    </source>
</evidence>
<dbReference type="Proteomes" id="UP000736328">
    <property type="component" value="Unassembled WGS sequence"/>
</dbReference>
<dbReference type="Pfam" id="PF17253">
    <property type="entry name" value="DUF5320"/>
    <property type="match status" value="1"/>
</dbReference>
<reference evidence="2" key="1">
    <citation type="submission" date="2020-07" db="EMBL/GenBank/DDBJ databases">
        <title>Huge and variable diversity of episymbiotic CPR bacteria and DPANN archaea in groundwater ecosystems.</title>
        <authorList>
            <person name="He C.Y."/>
            <person name="Keren R."/>
            <person name="Whittaker M."/>
            <person name="Farag I.F."/>
            <person name="Doudna J."/>
            <person name="Cate J.H.D."/>
            <person name="Banfield J.F."/>
        </authorList>
    </citation>
    <scope>NUCLEOTIDE SEQUENCE</scope>
    <source>
        <strain evidence="2">NC_groundwater_1520_Pr4_B-0.1um_53_5</strain>
    </source>
</reference>
<feature type="coiled-coil region" evidence="1">
    <location>
        <begin position="89"/>
        <end position="116"/>
    </location>
</feature>
<comment type="caution">
    <text evidence="2">The sequence shown here is derived from an EMBL/GenBank/DDBJ whole genome shotgun (WGS) entry which is preliminary data.</text>
</comment>
<dbReference type="InterPro" id="IPR035205">
    <property type="entry name" value="DUF5320"/>
</dbReference>
<name>A0A933MH58_UNCT6</name>
<protein>
    <submittedName>
        <fullName evidence="2">DUF5320 domain-containing protein</fullName>
    </submittedName>
</protein>
<proteinExistence type="predicted"/>
<evidence type="ECO:0000313" key="2">
    <source>
        <dbReference type="EMBL" id="MBI4725702.1"/>
    </source>
</evidence>
<accession>A0A933MH58</accession>
<sequence>MPRGDGTGPRGMGPMTGRAAGFCAGYSMPGYTNPAFGRGWGMDRGGFGRGFGGGGRGWRNQFYATGLPGWMRFGTSPASMPEITPEQEKMILKNQAEALQVEVDAIKKRLAEIEGKDEINGN</sequence>
<keyword evidence="1" id="KW-0175">Coiled coil</keyword>
<organism evidence="2 3">
    <name type="scientific">candidate division TA06 bacterium</name>
    <dbReference type="NCBI Taxonomy" id="2250710"/>
    <lineage>
        <taxon>Bacteria</taxon>
        <taxon>Bacteria division TA06</taxon>
    </lineage>
</organism>